<dbReference type="InterPro" id="IPR012336">
    <property type="entry name" value="Thioredoxin-like_fold"/>
</dbReference>
<dbReference type="RefSeq" id="WP_084663756.1">
    <property type="nucleotide sequence ID" value="NZ_LT838272.1"/>
</dbReference>
<dbReference type="EMBL" id="LT838272">
    <property type="protein sequence ID" value="SMB91782.1"/>
    <property type="molecule type" value="Genomic_DNA"/>
</dbReference>
<reference evidence="4 5" key="1">
    <citation type="submission" date="2017-04" db="EMBL/GenBank/DDBJ databases">
        <authorList>
            <person name="Afonso C.L."/>
            <person name="Miller P.J."/>
            <person name="Scott M.A."/>
            <person name="Spackman E."/>
            <person name="Goraichik I."/>
            <person name="Dimitrov K.M."/>
            <person name="Suarez D.L."/>
            <person name="Swayne D.E."/>
        </authorList>
    </citation>
    <scope>NUCLEOTIDE SEQUENCE [LARGE SCALE GENOMIC DNA]</scope>
    <source>
        <strain evidence="4 5">ToBE</strain>
    </source>
</reference>
<dbReference type="Proteomes" id="UP000192569">
    <property type="component" value="Chromosome I"/>
</dbReference>
<name>A0A1W1VEI1_9FIRM</name>
<dbReference type="SUPFAM" id="SSF52833">
    <property type="entry name" value="Thioredoxin-like"/>
    <property type="match status" value="1"/>
</dbReference>
<evidence type="ECO:0000256" key="1">
    <source>
        <dbReference type="PIRSR" id="PIRSR037031-50"/>
    </source>
</evidence>
<evidence type="ECO:0000313" key="5">
    <source>
        <dbReference type="Proteomes" id="UP000192569"/>
    </source>
</evidence>
<dbReference type="PANTHER" id="PTHR36450:SF1">
    <property type="entry name" value="THIOREDOXIN"/>
    <property type="match status" value="1"/>
</dbReference>
<dbReference type="OrthoDB" id="9800630at2"/>
<feature type="active site" description="Nucleophile" evidence="1">
    <location>
        <position position="10"/>
    </location>
</feature>
<dbReference type="PANTHER" id="PTHR36450">
    <property type="entry name" value="THIOREDOXIN"/>
    <property type="match status" value="1"/>
</dbReference>
<dbReference type="InterPro" id="IPR036249">
    <property type="entry name" value="Thioredoxin-like_sf"/>
</dbReference>
<dbReference type="Pfam" id="PF13192">
    <property type="entry name" value="Thioredoxin_3"/>
    <property type="match status" value="1"/>
</dbReference>
<accession>A0A1W1VEI1</accession>
<dbReference type="NCBIfam" id="TIGR00412">
    <property type="entry name" value="redox_disulf_2"/>
    <property type="match status" value="1"/>
</dbReference>
<keyword evidence="2" id="KW-0676">Redox-active center</keyword>
<dbReference type="AlphaFoldDB" id="A0A1W1VEI1"/>
<protein>
    <submittedName>
        <fullName evidence="4">Small redox-active disulfide protein 2</fullName>
    </submittedName>
</protein>
<evidence type="ECO:0000259" key="3">
    <source>
        <dbReference type="Pfam" id="PF13192"/>
    </source>
</evidence>
<organism evidence="4 5">
    <name type="scientific">Thermanaeromonas toyohensis ToBE</name>
    <dbReference type="NCBI Taxonomy" id="698762"/>
    <lineage>
        <taxon>Bacteria</taxon>
        <taxon>Bacillati</taxon>
        <taxon>Bacillota</taxon>
        <taxon>Clostridia</taxon>
        <taxon>Neomoorellales</taxon>
        <taxon>Neomoorellaceae</taxon>
        <taxon>Thermanaeromonas</taxon>
    </lineage>
</organism>
<feature type="disulfide bond" description="Redox-active" evidence="2">
    <location>
        <begin position="10"/>
        <end position="13"/>
    </location>
</feature>
<keyword evidence="2" id="KW-1015">Disulfide bond</keyword>
<feature type="active site" description="Nucleophile" evidence="1">
    <location>
        <position position="13"/>
    </location>
</feature>
<dbReference type="Gene3D" id="3.40.30.10">
    <property type="entry name" value="Glutaredoxin"/>
    <property type="match status" value="1"/>
</dbReference>
<keyword evidence="5" id="KW-1185">Reference proteome</keyword>
<dbReference type="STRING" id="698762.SAMN00808754_0520"/>
<feature type="domain" description="Thioredoxin-like fold" evidence="3">
    <location>
        <begin position="1"/>
        <end position="75"/>
    </location>
</feature>
<proteinExistence type="predicted"/>
<sequence length="81" mass="8945">MEIKVLGPGCVRCKALEQNVINALVEMGVAADVEKVTDINKITDYGVMMTPGLVINGKVKVFGRVPDKEEIKKWINEELSQ</sequence>
<gene>
    <name evidence="4" type="ORF">SAMN00808754_0520</name>
</gene>
<dbReference type="InterPro" id="IPR005243">
    <property type="entry name" value="THIRX-like_proc"/>
</dbReference>
<dbReference type="PIRSF" id="PIRSF037031">
    <property type="entry name" value="Redox_disulphide_2"/>
    <property type="match status" value="1"/>
</dbReference>
<evidence type="ECO:0000313" key="4">
    <source>
        <dbReference type="EMBL" id="SMB91782.1"/>
    </source>
</evidence>
<evidence type="ECO:0000256" key="2">
    <source>
        <dbReference type="PIRSR" id="PIRSR037031-51"/>
    </source>
</evidence>